<evidence type="ECO:0000256" key="4">
    <source>
        <dbReference type="ARBA" id="ARBA00023242"/>
    </source>
</evidence>
<organism evidence="6 7">
    <name type="scientific">Venturia effusa</name>
    <dbReference type="NCBI Taxonomy" id="50376"/>
    <lineage>
        <taxon>Eukaryota</taxon>
        <taxon>Fungi</taxon>
        <taxon>Dikarya</taxon>
        <taxon>Ascomycota</taxon>
        <taxon>Pezizomycotina</taxon>
        <taxon>Dothideomycetes</taxon>
        <taxon>Pleosporomycetidae</taxon>
        <taxon>Venturiales</taxon>
        <taxon>Venturiaceae</taxon>
        <taxon>Venturia</taxon>
    </lineage>
</organism>
<feature type="compositionally biased region" description="Basic and acidic residues" evidence="5">
    <location>
        <begin position="251"/>
        <end position="263"/>
    </location>
</feature>
<dbReference type="Pfam" id="PF05132">
    <property type="entry name" value="RNA_pol_Rpc4"/>
    <property type="match status" value="1"/>
</dbReference>
<dbReference type="OrthoDB" id="5836119at2759"/>
<evidence type="ECO:0000256" key="3">
    <source>
        <dbReference type="ARBA" id="ARBA00023163"/>
    </source>
</evidence>
<reference evidence="6 7" key="1">
    <citation type="submission" date="2019-07" db="EMBL/GenBank/DDBJ databases">
        <title>Finished genome of Venturia effusa.</title>
        <authorList>
            <person name="Young C.A."/>
            <person name="Cox M.P."/>
            <person name="Ganley A.R.D."/>
            <person name="David W.J."/>
        </authorList>
    </citation>
    <scope>NUCLEOTIDE SEQUENCE [LARGE SCALE GENOMIC DNA]</scope>
    <source>
        <strain evidence="7">albino</strain>
    </source>
</reference>
<comment type="subcellular location">
    <subcellularLocation>
        <location evidence="1">Nucleus</location>
    </subcellularLocation>
</comment>
<feature type="region of interest" description="Disordered" evidence="5">
    <location>
        <begin position="1"/>
        <end position="88"/>
    </location>
</feature>
<keyword evidence="4" id="KW-0539">Nucleus</keyword>
<dbReference type="PANTHER" id="PTHR13408">
    <property type="entry name" value="DNA-DIRECTED RNA POLYMERASE III"/>
    <property type="match status" value="1"/>
</dbReference>
<feature type="compositionally biased region" description="Basic and acidic residues" evidence="5">
    <location>
        <begin position="217"/>
        <end position="244"/>
    </location>
</feature>
<feature type="compositionally biased region" description="Basic and acidic residues" evidence="5">
    <location>
        <begin position="23"/>
        <end position="66"/>
    </location>
</feature>
<keyword evidence="3" id="KW-0804">Transcription</keyword>
<name>A0A517LNB5_9PEZI</name>
<sequence length="530" mass="58527">MSEPTRGRGRGKKIVAPRGKGRRTVEEREKISKQEADRRRGEQERYEKEQSRLAREAARKSRESNRGRTRGRGGFMGESRAPMPAGPFSAGSVISADVGRGKAFPRPWAPSNITAGGSGNNRNLPTLIKHVKFEHSIRAKTENNDLMDLDAVREVQDGGYISSDPDEVEEGKRKDIDQIDLLSDDDQPEDLENAGAPGEPQNKERVSMHPIRLTRREHRDRAPPIKPEADADVKQETVEDDRRIGGVSISDVRRGKQPARDLEITGSSTPFHGVYQDEPTETPNVIKEEPADDAEEEVPASTILEENLVPRDISDTKPKRTNRRGPKRSLPVLNTVEDHAEYERYQQDLFDMTKELSHAAVDDQGKELEQDHKKDRTYLFQFPPVVPDLLPQSPIFVKDEPAEGAAPAAPAETTIADPTAEPPAAPVIKIEDDAQDKSKRPAHLPKLASGFVGKMQVHKSGKVTLNWGGASLELHKGIDCTFLQDIVLVKRDEDAPAAAVAKGAIGGEAMAFGQVRGKFVVTPDWDRVLG</sequence>
<feature type="compositionally biased region" description="Basic and acidic residues" evidence="5">
    <location>
        <begin position="308"/>
        <end position="318"/>
    </location>
</feature>
<evidence type="ECO:0000256" key="1">
    <source>
        <dbReference type="ARBA" id="ARBA00004123"/>
    </source>
</evidence>
<dbReference type="AlphaFoldDB" id="A0A517LNB5"/>
<evidence type="ECO:0000256" key="5">
    <source>
        <dbReference type="SAM" id="MobiDB-lite"/>
    </source>
</evidence>
<feature type="region of interest" description="Disordered" evidence="5">
    <location>
        <begin position="158"/>
        <end position="329"/>
    </location>
</feature>
<dbReference type="GO" id="GO:0042797">
    <property type="term" value="P:tRNA transcription by RNA polymerase III"/>
    <property type="evidence" value="ECO:0007669"/>
    <property type="project" value="TreeGrafter"/>
</dbReference>
<feature type="compositionally biased region" description="Acidic residues" evidence="5">
    <location>
        <begin position="182"/>
        <end position="192"/>
    </location>
</feature>
<evidence type="ECO:0000313" key="6">
    <source>
        <dbReference type="EMBL" id="QDS77135.1"/>
    </source>
</evidence>
<keyword evidence="7" id="KW-1185">Reference proteome</keyword>
<dbReference type="PANTHER" id="PTHR13408:SF0">
    <property type="entry name" value="DNA-DIRECTED RNA POLYMERASE III SUBUNIT RPC4"/>
    <property type="match status" value="1"/>
</dbReference>
<evidence type="ECO:0000256" key="2">
    <source>
        <dbReference type="ARBA" id="ARBA00022478"/>
    </source>
</evidence>
<dbReference type="GO" id="GO:0003677">
    <property type="term" value="F:DNA binding"/>
    <property type="evidence" value="ECO:0007669"/>
    <property type="project" value="InterPro"/>
</dbReference>
<dbReference type="GO" id="GO:0005666">
    <property type="term" value="C:RNA polymerase III complex"/>
    <property type="evidence" value="ECO:0007669"/>
    <property type="project" value="InterPro"/>
</dbReference>
<dbReference type="STRING" id="50376.A0A517LNB5"/>
<dbReference type="InterPro" id="IPR007811">
    <property type="entry name" value="RPC4"/>
</dbReference>
<evidence type="ECO:0008006" key="8">
    <source>
        <dbReference type="Google" id="ProtNLM"/>
    </source>
</evidence>
<proteinExistence type="predicted"/>
<feature type="compositionally biased region" description="Basic residues" evidence="5">
    <location>
        <begin position="7"/>
        <end position="22"/>
    </location>
</feature>
<gene>
    <name evidence="6" type="ORF">FKW77_001175</name>
</gene>
<protein>
    <recommendedName>
        <fullName evidence="8">DNA-directed RNA polymerase III subunit RPC4</fullName>
    </recommendedName>
</protein>
<keyword evidence="2" id="KW-0240">DNA-directed RNA polymerase</keyword>
<dbReference type="Proteomes" id="UP000316270">
    <property type="component" value="Chromosome 17"/>
</dbReference>
<accession>A0A517LNB5</accession>
<evidence type="ECO:0000313" key="7">
    <source>
        <dbReference type="Proteomes" id="UP000316270"/>
    </source>
</evidence>
<dbReference type="EMBL" id="CP042201">
    <property type="protein sequence ID" value="QDS77135.1"/>
    <property type="molecule type" value="Genomic_DNA"/>
</dbReference>